<evidence type="ECO:0008006" key="3">
    <source>
        <dbReference type="Google" id="ProtNLM"/>
    </source>
</evidence>
<evidence type="ECO:0000313" key="2">
    <source>
        <dbReference type="Proteomes" id="UP001529272"/>
    </source>
</evidence>
<proteinExistence type="predicted"/>
<organism evidence="1 2">
    <name type="scientific">Mycobacterium intracellulare subsp. chimaera</name>
    <dbReference type="NCBI Taxonomy" id="222805"/>
    <lineage>
        <taxon>Bacteria</taxon>
        <taxon>Bacillati</taxon>
        <taxon>Actinomycetota</taxon>
        <taxon>Actinomycetes</taxon>
        <taxon>Mycobacteriales</taxon>
        <taxon>Mycobacteriaceae</taxon>
        <taxon>Mycobacterium</taxon>
        <taxon>Mycobacterium avium complex (MAC)</taxon>
    </lineage>
</organism>
<protein>
    <recommendedName>
        <fullName evidence="3">DUF2188 domain-containing protein</fullName>
    </recommendedName>
</protein>
<dbReference type="EMBL" id="JASZZX010000016">
    <property type="protein sequence ID" value="MDM3927758.1"/>
    <property type="molecule type" value="Genomic_DNA"/>
</dbReference>
<dbReference type="RefSeq" id="WP_232527010.1">
    <property type="nucleotide sequence ID" value="NZ_CP012886.2"/>
</dbReference>
<comment type="caution">
    <text evidence="1">The sequence shown here is derived from an EMBL/GenBank/DDBJ whole genome shotgun (WGS) entry which is preliminary data.</text>
</comment>
<reference evidence="1 2" key="2">
    <citation type="submission" date="2023-06" db="EMBL/GenBank/DDBJ databases">
        <title>Itaconate inhibition of nontuberculous mycobacteria.</title>
        <authorList>
            <person name="Breen P."/>
            <person name="Zimbric M."/>
            <person name="Caverly L."/>
        </authorList>
    </citation>
    <scope>NUCLEOTIDE SEQUENCE [LARGE SCALE GENOMIC DNA]</scope>
    <source>
        <strain evidence="1 2">FLAC1071</strain>
    </source>
</reference>
<sequence>MSRGKRPWKMHYHFDGTKTFRSDDDRSTQDMYTIDTSRPIDGMSSHSYQAAADIAARRVSRNGGAAQITYKNPESGIETPVSAYAPYEVAMEEMVDDGNPDH</sequence>
<dbReference type="Proteomes" id="UP001529272">
    <property type="component" value="Unassembled WGS sequence"/>
</dbReference>
<reference evidence="2" key="1">
    <citation type="submission" date="2023-06" db="EMBL/GenBank/DDBJ databases">
        <title>Itaconate inhibition of nontuberculous mycobacteria.</title>
        <authorList>
            <person name="Spilker T."/>
        </authorList>
    </citation>
    <scope>NUCLEOTIDE SEQUENCE [LARGE SCALE GENOMIC DNA]</scope>
    <source>
        <strain evidence="2">FLAC1071</strain>
    </source>
</reference>
<keyword evidence="2" id="KW-1185">Reference proteome</keyword>
<name>A0ABT7P3W2_MYCIT</name>
<gene>
    <name evidence="1" type="ORF">QRB35_17245</name>
</gene>
<evidence type="ECO:0000313" key="1">
    <source>
        <dbReference type="EMBL" id="MDM3927758.1"/>
    </source>
</evidence>
<accession>A0ABT7P3W2</accession>